<dbReference type="Gene3D" id="3.60.10.10">
    <property type="entry name" value="Endonuclease/exonuclease/phosphatase"/>
    <property type="match status" value="1"/>
</dbReference>
<sequence>MEVSVSYIYGVNSKSGRQQLWEEMRVLAADHVVATKPWALLGDFNQILNPQEKSNGGTRISRGGIQDFRDCVSFVGLFDLSIRGNMFTWWNNQEETPIAKKLDRILINDKWLLQFPFSYGHFGEPDFSDHSPACIAIGDRVALKKQFMISHFLLEHSDFIPRVKKFWEETIIQGTVMFSLSKKLKLLKPVIKDINRRHFSGPGNRVKEAHSSLLECQQNLLSNPSIAMAAREKHAHKTWLELALAEEKFLHQRSRVQSVECGDCNTAYFHRKVASRRAGNQIHYLLDNTDQRLDDLEEVKAHCVDYFSDLFGVASTTLTDSDKAKISLFIKYRCSDSIKKELMSVVTQEDVKNEVFALSTNKTPGPDGYTGEFLRKTWDIIGEDFTRAVLEFFEPGQTLKQWNCTVISLIPKRIGADKLDLLRNMETSDTNRGADVYSWGQAPNASHAFSTKQTWDLLRPSQPD</sequence>
<dbReference type="Proteomes" id="UP000489600">
    <property type="component" value="Unassembled WGS sequence"/>
</dbReference>
<dbReference type="SUPFAM" id="SSF56219">
    <property type="entry name" value="DNase I-like"/>
    <property type="match status" value="1"/>
</dbReference>
<dbReference type="AlphaFoldDB" id="A0A565CFE3"/>
<evidence type="ECO:0000259" key="1">
    <source>
        <dbReference type="Pfam" id="PF03372"/>
    </source>
</evidence>
<dbReference type="GO" id="GO:0003824">
    <property type="term" value="F:catalytic activity"/>
    <property type="evidence" value="ECO:0007669"/>
    <property type="project" value="InterPro"/>
</dbReference>
<comment type="caution">
    <text evidence="2">The sequence shown here is derived from an EMBL/GenBank/DDBJ whole genome shotgun (WGS) entry which is preliminary data.</text>
</comment>
<dbReference type="EMBL" id="CABITT030000007">
    <property type="protein sequence ID" value="VVB12377.1"/>
    <property type="molecule type" value="Genomic_DNA"/>
</dbReference>
<proteinExistence type="predicted"/>
<feature type="domain" description="Endonuclease/exonuclease/phosphatase" evidence="1">
    <location>
        <begin position="16"/>
        <end position="130"/>
    </location>
</feature>
<reference evidence="2" key="1">
    <citation type="submission" date="2019-07" db="EMBL/GenBank/DDBJ databases">
        <authorList>
            <person name="Dittberner H."/>
        </authorList>
    </citation>
    <scope>NUCLEOTIDE SEQUENCE [LARGE SCALE GENOMIC DNA]</scope>
</reference>
<organism evidence="2 3">
    <name type="scientific">Arabis nemorensis</name>
    <dbReference type="NCBI Taxonomy" id="586526"/>
    <lineage>
        <taxon>Eukaryota</taxon>
        <taxon>Viridiplantae</taxon>
        <taxon>Streptophyta</taxon>
        <taxon>Embryophyta</taxon>
        <taxon>Tracheophyta</taxon>
        <taxon>Spermatophyta</taxon>
        <taxon>Magnoliopsida</taxon>
        <taxon>eudicotyledons</taxon>
        <taxon>Gunneridae</taxon>
        <taxon>Pentapetalae</taxon>
        <taxon>rosids</taxon>
        <taxon>malvids</taxon>
        <taxon>Brassicales</taxon>
        <taxon>Brassicaceae</taxon>
        <taxon>Arabideae</taxon>
        <taxon>Arabis</taxon>
    </lineage>
</organism>
<dbReference type="PANTHER" id="PTHR33710">
    <property type="entry name" value="BNAC02G09200D PROTEIN"/>
    <property type="match status" value="1"/>
</dbReference>
<accession>A0A565CFE3</accession>
<evidence type="ECO:0000313" key="3">
    <source>
        <dbReference type="Proteomes" id="UP000489600"/>
    </source>
</evidence>
<dbReference type="InterPro" id="IPR005135">
    <property type="entry name" value="Endo/exonuclease/phosphatase"/>
</dbReference>
<protein>
    <recommendedName>
        <fullName evidence="1">Endonuclease/exonuclease/phosphatase domain-containing protein</fullName>
    </recommendedName>
</protein>
<dbReference type="Pfam" id="PF03372">
    <property type="entry name" value="Exo_endo_phos"/>
    <property type="match status" value="1"/>
</dbReference>
<gene>
    <name evidence="2" type="ORF">ANE_LOCUS22821</name>
</gene>
<dbReference type="InterPro" id="IPR036691">
    <property type="entry name" value="Endo/exonu/phosph_ase_sf"/>
</dbReference>
<dbReference type="OrthoDB" id="1110923at2759"/>
<evidence type="ECO:0000313" key="2">
    <source>
        <dbReference type="EMBL" id="VVB12377.1"/>
    </source>
</evidence>
<dbReference type="PANTHER" id="PTHR33710:SF77">
    <property type="entry name" value="DNASE I-LIKE SUPERFAMILY PROTEIN"/>
    <property type="match status" value="1"/>
</dbReference>
<keyword evidence="3" id="KW-1185">Reference proteome</keyword>
<name>A0A565CFE3_9BRAS</name>